<comment type="subcellular location">
    <subcellularLocation>
        <location evidence="1">Membrane</location>
        <topology evidence="1">Multi-pass membrane protein</topology>
    </subcellularLocation>
</comment>
<feature type="transmembrane region" description="Helical" evidence="6">
    <location>
        <begin position="314"/>
        <end position="334"/>
    </location>
</feature>
<evidence type="ECO:0000313" key="8">
    <source>
        <dbReference type="Proteomes" id="UP001325140"/>
    </source>
</evidence>
<evidence type="ECO:0000256" key="2">
    <source>
        <dbReference type="ARBA" id="ARBA00009765"/>
    </source>
</evidence>
<accession>A0ABZ0UT16</accession>
<feature type="transmembrane region" description="Helical" evidence="6">
    <location>
        <begin position="282"/>
        <end position="302"/>
    </location>
</feature>
<dbReference type="PANTHER" id="PTHR47685">
    <property type="entry name" value="MAGNESIUM TRANSPORT PROTEIN CORA"/>
    <property type="match status" value="1"/>
</dbReference>
<dbReference type="InterPro" id="IPR045863">
    <property type="entry name" value="CorA_TM1_TM2"/>
</dbReference>
<evidence type="ECO:0000313" key="7">
    <source>
        <dbReference type="EMBL" id="WPX98070.1"/>
    </source>
</evidence>
<dbReference type="Proteomes" id="UP001325140">
    <property type="component" value="Chromosome"/>
</dbReference>
<organism evidence="7 8">
    <name type="scientific">Candidatus Fokinia crypta</name>
    <dbReference type="NCBI Taxonomy" id="1920990"/>
    <lineage>
        <taxon>Bacteria</taxon>
        <taxon>Pseudomonadati</taxon>
        <taxon>Pseudomonadota</taxon>
        <taxon>Alphaproteobacteria</taxon>
        <taxon>Rickettsiales</taxon>
        <taxon>Candidatus Midichloriaceae</taxon>
        <taxon>Candidatus Fokinia</taxon>
    </lineage>
</organism>
<dbReference type="InterPro" id="IPR050829">
    <property type="entry name" value="CorA_MIT"/>
</dbReference>
<name>A0ABZ0UT16_9RICK</name>
<dbReference type="InterPro" id="IPR045861">
    <property type="entry name" value="CorA_cytoplasmic_dom"/>
</dbReference>
<keyword evidence="8" id="KW-1185">Reference proteome</keyword>
<dbReference type="InterPro" id="IPR002523">
    <property type="entry name" value="MgTranspt_CorA/ZnTranspt_ZntB"/>
</dbReference>
<proteinExistence type="inferred from homology"/>
<keyword evidence="3 6" id="KW-0812">Transmembrane</keyword>
<sequence length="340" mass="38958">MPIIAIKKNFNTKEEFYSIADDIRDIDKSSILVDITSPSDEEVRIISKLFSLYIPTEEEMEIREVKTPFEVKSSFEVKASADKKSETYHMTITALQGTSESFESFALTLTLTNECLILIKHDNAPLLESFIKRMVLRDFPESTLSPELLLLSVIEFIVGNVATILEAGGNEIDLILQMLFEDVAKTKIKDRYKEALHKIGRSAQLISKSRESLMSIHRMIIYYSQTRYILQKNKEHRLRFNKISGEINSLNEYSNFLSQRNSFLFDAALGVISVEQSAITKLFTIASAVFMPPTLIASIYGMNFEFLPALTWEFGYWIAFVMMLISSSIPLIYFKRKGWI</sequence>
<gene>
    <name evidence="7" type="ORF">Fokcrypt_00598</name>
</gene>
<keyword evidence="4 6" id="KW-1133">Transmembrane helix</keyword>
<reference evidence="7" key="1">
    <citation type="submission" date="2022-10" db="EMBL/GenBank/DDBJ databases">
        <title>Host association and intracellularity evolved multiple times independently in the Rickettsiales.</title>
        <authorList>
            <person name="Castelli M."/>
            <person name="Nardi T."/>
            <person name="Gammuto L."/>
            <person name="Bellinzona G."/>
            <person name="Sabaneyeva E."/>
            <person name="Potekhin A."/>
            <person name="Serra V."/>
            <person name="Petroni G."/>
            <person name="Sassera D."/>
        </authorList>
    </citation>
    <scope>NUCLEOTIDE SEQUENCE [LARGE SCALE GENOMIC DNA]</scope>
    <source>
        <strain evidence="7">US_Bl 11III1</strain>
    </source>
</reference>
<evidence type="ECO:0000256" key="6">
    <source>
        <dbReference type="SAM" id="Phobius"/>
    </source>
</evidence>
<keyword evidence="5 6" id="KW-0472">Membrane</keyword>
<comment type="similarity">
    <text evidence="2">Belongs to the CorA metal ion transporter (MIT) (TC 1.A.35) family.</text>
</comment>
<evidence type="ECO:0000256" key="1">
    <source>
        <dbReference type="ARBA" id="ARBA00004141"/>
    </source>
</evidence>
<protein>
    <submittedName>
        <fullName evidence="7">Magnesium transport protein CorA</fullName>
    </submittedName>
</protein>
<dbReference type="SUPFAM" id="SSF143865">
    <property type="entry name" value="CorA soluble domain-like"/>
    <property type="match status" value="1"/>
</dbReference>
<dbReference type="SUPFAM" id="SSF144083">
    <property type="entry name" value="Magnesium transport protein CorA, transmembrane region"/>
    <property type="match status" value="1"/>
</dbReference>
<dbReference type="RefSeq" id="WP_323722046.1">
    <property type="nucleotide sequence ID" value="NZ_CP110343.1"/>
</dbReference>
<evidence type="ECO:0000256" key="3">
    <source>
        <dbReference type="ARBA" id="ARBA00022692"/>
    </source>
</evidence>
<evidence type="ECO:0000256" key="4">
    <source>
        <dbReference type="ARBA" id="ARBA00022989"/>
    </source>
</evidence>
<evidence type="ECO:0000256" key="5">
    <source>
        <dbReference type="ARBA" id="ARBA00023136"/>
    </source>
</evidence>
<dbReference type="PANTHER" id="PTHR47685:SF1">
    <property type="entry name" value="MAGNESIUM TRANSPORT PROTEIN CORA"/>
    <property type="match status" value="1"/>
</dbReference>
<dbReference type="EMBL" id="CP110343">
    <property type="protein sequence ID" value="WPX98070.1"/>
    <property type="molecule type" value="Genomic_DNA"/>
</dbReference>
<dbReference type="Pfam" id="PF01544">
    <property type="entry name" value="CorA"/>
    <property type="match status" value="1"/>
</dbReference>
<dbReference type="Gene3D" id="1.20.58.340">
    <property type="entry name" value="Magnesium transport protein CorA, transmembrane region"/>
    <property type="match status" value="1"/>
</dbReference>